<dbReference type="EMBL" id="HBFB01026784">
    <property type="protein sequence ID" value="CAD8690306.1"/>
    <property type="molecule type" value="Transcribed_RNA"/>
</dbReference>
<dbReference type="InterPro" id="IPR012312">
    <property type="entry name" value="Hemerythrin-like"/>
</dbReference>
<evidence type="ECO:0000259" key="1">
    <source>
        <dbReference type="Pfam" id="PF01814"/>
    </source>
</evidence>
<dbReference type="Gene3D" id="1.20.120.520">
    <property type="entry name" value="nmb1532 protein domain like"/>
    <property type="match status" value="1"/>
</dbReference>
<dbReference type="CDD" id="cd12108">
    <property type="entry name" value="Hr-like"/>
    <property type="match status" value="1"/>
</dbReference>
<gene>
    <name evidence="2" type="ORF">CLEI1391_LOCUS14962</name>
</gene>
<name>A0A7S0RYA7_9CHLO</name>
<dbReference type="AlphaFoldDB" id="A0A7S0RYA7"/>
<organism evidence="2">
    <name type="scientific">Chlamydomonas leiostraca</name>
    <dbReference type="NCBI Taxonomy" id="1034604"/>
    <lineage>
        <taxon>Eukaryota</taxon>
        <taxon>Viridiplantae</taxon>
        <taxon>Chlorophyta</taxon>
        <taxon>core chlorophytes</taxon>
        <taxon>Chlorophyceae</taxon>
        <taxon>CS clade</taxon>
        <taxon>Chlamydomonadales</taxon>
        <taxon>Chlamydomonadaceae</taxon>
        <taxon>Chlamydomonas</taxon>
    </lineage>
</organism>
<feature type="domain" description="Hemerythrin-like" evidence="1">
    <location>
        <begin position="42"/>
        <end position="180"/>
    </location>
</feature>
<reference evidence="2" key="1">
    <citation type="submission" date="2021-01" db="EMBL/GenBank/DDBJ databases">
        <authorList>
            <person name="Corre E."/>
            <person name="Pelletier E."/>
            <person name="Niang G."/>
            <person name="Scheremetjew M."/>
            <person name="Finn R."/>
            <person name="Kale V."/>
            <person name="Holt S."/>
            <person name="Cochrane G."/>
            <person name="Meng A."/>
            <person name="Brown T."/>
            <person name="Cohen L."/>
        </authorList>
    </citation>
    <scope>NUCLEOTIDE SEQUENCE</scope>
    <source>
        <strain evidence="2">SAG 11-49</strain>
    </source>
</reference>
<proteinExistence type="predicted"/>
<feature type="non-terminal residue" evidence="2">
    <location>
        <position position="222"/>
    </location>
</feature>
<dbReference type="Pfam" id="PF01814">
    <property type="entry name" value="Hemerythrin"/>
    <property type="match status" value="1"/>
</dbReference>
<accession>A0A7S0RYA7</accession>
<sequence length="222" mass="24842">MTGAANGDAVTATKGHGIPDTELKEIMAANKNWFYPAHDDGFVHAHDAIRLDMKMISEALKAVVAQLKGGQALQGWQVDNLKAVWANFVHNTHHHHENEEAIFFPWINERVALPPKMEDDHVTLIQAMDECGAIVDRLAAGQPAEADARAVGELSDKFDAMRASVEAHLKEEEEVALPLVRKHYTYKEFQPVEKKIVAGMTPLDMGWFLLPFPGDAERRKWM</sequence>
<protein>
    <recommendedName>
        <fullName evidence="1">Hemerythrin-like domain-containing protein</fullName>
    </recommendedName>
</protein>
<evidence type="ECO:0000313" key="2">
    <source>
        <dbReference type="EMBL" id="CAD8690306.1"/>
    </source>
</evidence>